<sequence length="639" mass="63662">MAITINPNLQPVTATAPSAPVSAIVLQAGQVITAEVLQVLGNDQVQISIGNQTIEATTQVPLQVGQTLQLQVSQTPNGIGLSIVNQPSTATGQAGASGASASGSAITLSPSLAASLAANLTTGAVAPTNPLTPLEISAVSLAAQTAVTQQTSLAPLFADLNVAAGLPSLPTQVLQAAVQVLAQQTPLTPNLTGEAVQQAFQSSGIFLESSLASGSAVTSSGVPDLKAALIVLRQALTSALSDGTATTGVATSTSAPTLQAAPPQAAATTEAAALSGISISGTTPSETATTGSIPTPALANTAQPATALAAAILAETGELLVQAGTLPTTTAEVAPQEILSALLATPSTAAAAPAASTSSSASAIVQQILDLAAGSATLAPTATSADVARAAASSAALNLLQEVLQASPVAAGSVSSLALQNSQLLSLIPVVTGTRTPANVDEPDFARTNIPPPPLNGALPSAQPVAPATLAGHLPVEAALQHLLDDTDGAIARQTLLQIASLPGQADASASRIDTSTPRWNFEIPFATPQGTAMAQFEISRDGSERESTAAKATWRARFSLNVEPAGPVHALVSLNGDRTSVKMWAERPSTATQLRAGVSQLTQALSRAELTPGDIVIREGAPQQQAPAPAGHFLDRAS</sequence>
<name>A0A1M7UPW5_9BRAD</name>
<dbReference type="Gene3D" id="3.30.750.140">
    <property type="match status" value="1"/>
</dbReference>
<reference evidence="3" key="1">
    <citation type="submission" date="2016-11" db="EMBL/GenBank/DDBJ databases">
        <authorList>
            <person name="Varghese N."/>
            <person name="Submissions S."/>
        </authorList>
    </citation>
    <scope>NUCLEOTIDE SEQUENCE [LARGE SCALE GENOMIC DNA]</scope>
    <source>
        <strain evidence="3">GAS401</strain>
    </source>
</reference>
<dbReference type="InterPro" id="IPR038610">
    <property type="entry name" value="FliK-like_C_sf"/>
</dbReference>
<accession>A0A1M7UPW5</accession>
<dbReference type="Proteomes" id="UP000184096">
    <property type="component" value="Chromosome I"/>
</dbReference>
<dbReference type="AlphaFoldDB" id="A0A1M7UPW5"/>
<dbReference type="EMBL" id="LT670849">
    <property type="protein sequence ID" value="SHN85018.1"/>
    <property type="molecule type" value="Genomic_DNA"/>
</dbReference>
<feature type="domain" description="Flagellar hook-length control protein-like C-terminal" evidence="1">
    <location>
        <begin position="548"/>
        <end position="626"/>
    </location>
</feature>
<organism evidence="2 3">
    <name type="scientific">Bradyrhizobium erythrophlei</name>
    <dbReference type="NCBI Taxonomy" id="1437360"/>
    <lineage>
        <taxon>Bacteria</taxon>
        <taxon>Pseudomonadati</taxon>
        <taxon>Pseudomonadota</taxon>
        <taxon>Alphaproteobacteria</taxon>
        <taxon>Hyphomicrobiales</taxon>
        <taxon>Nitrobacteraceae</taxon>
        <taxon>Bradyrhizobium</taxon>
    </lineage>
</organism>
<keyword evidence="3" id="KW-1185">Reference proteome</keyword>
<dbReference type="InterPro" id="IPR021136">
    <property type="entry name" value="Flagellar_hook_control-like_C"/>
</dbReference>
<evidence type="ECO:0000313" key="3">
    <source>
        <dbReference type="Proteomes" id="UP000184096"/>
    </source>
</evidence>
<dbReference type="RefSeq" id="WP_072823660.1">
    <property type="nucleotide sequence ID" value="NZ_LT670849.1"/>
</dbReference>
<dbReference type="OrthoDB" id="7941698at2"/>
<evidence type="ECO:0000313" key="2">
    <source>
        <dbReference type="EMBL" id="SHN85018.1"/>
    </source>
</evidence>
<evidence type="ECO:0000259" key="1">
    <source>
        <dbReference type="Pfam" id="PF02120"/>
    </source>
</evidence>
<gene>
    <name evidence="2" type="ORF">SAMN05444170_6140</name>
</gene>
<proteinExistence type="predicted"/>
<dbReference type="Pfam" id="PF02120">
    <property type="entry name" value="Flg_hook"/>
    <property type="match status" value="1"/>
</dbReference>
<protein>
    <submittedName>
        <fullName evidence="2">Hook-length control protein FliK</fullName>
    </submittedName>
</protein>